<evidence type="ECO:0000259" key="1">
    <source>
        <dbReference type="PROSITE" id="PS50042"/>
    </source>
</evidence>
<protein>
    <submittedName>
        <fullName evidence="2">Crp/Fnr family transcriptional regulator</fullName>
    </submittedName>
</protein>
<dbReference type="InterPro" id="IPR014710">
    <property type="entry name" value="RmlC-like_jellyroll"/>
</dbReference>
<feature type="domain" description="Cyclic nucleotide-binding" evidence="1">
    <location>
        <begin position="15"/>
        <end position="114"/>
    </location>
</feature>
<organism evidence="2 3">
    <name type="scientific">Niabella pedocola</name>
    <dbReference type="NCBI Taxonomy" id="1752077"/>
    <lineage>
        <taxon>Bacteria</taxon>
        <taxon>Pseudomonadati</taxon>
        <taxon>Bacteroidota</taxon>
        <taxon>Chitinophagia</taxon>
        <taxon>Chitinophagales</taxon>
        <taxon>Chitinophagaceae</taxon>
        <taxon>Niabella</taxon>
    </lineage>
</organism>
<sequence>MTYRMMHHLLTYLRSLAPLSDESWQLLQPALKRKQVAKNELLLKEGAVCQSLYFIEKGYCRSYYLADGLEKNTGFFFENDIATNISSFGSGQPSEYFIAAGEPLEVIVFDKQRLLEAGKKAPEIETAGRCCIRLFASKQEAFSSLFQLYTAKERLAAIEERYPFMLQRVPLTQLASFLGVARETLSRIRSRRHL</sequence>
<dbReference type="Proteomes" id="UP001199816">
    <property type="component" value="Unassembled WGS sequence"/>
</dbReference>
<keyword evidence="3" id="KW-1185">Reference proteome</keyword>
<dbReference type="InterPro" id="IPR018490">
    <property type="entry name" value="cNMP-bd_dom_sf"/>
</dbReference>
<dbReference type="RefSeq" id="WP_231004910.1">
    <property type="nucleotide sequence ID" value="NZ_JAJNEC010000005.1"/>
</dbReference>
<accession>A0ABS8PS67</accession>
<proteinExistence type="predicted"/>
<dbReference type="Gene3D" id="2.60.120.10">
    <property type="entry name" value="Jelly Rolls"/>
    <property type="match status" value="1"/>
</dbReference>
<name>A0ABS8PS67_9BACT</name>
<dbReference type="CDD" id="cd00038">
    <property type="entry name" value="CAP_ED"/>
    <property type="match status" value="1"/>
</dbReference>
<dbReference type="EMBL" id="JAJNEC010000005">
    <property type="protein sequence ID" value="MCD2423649.1"/>
    <property type="molecule type" value="Genomic_DNA"/>
</dbReference>
<dbReference type="SUPFAM" id="SSF51206">
    <property type="entry name" value="cAMP-binding domain-like"/>
    <property type="match status" value="1"/>
</dbReference>
<evidence type="ECO:0000313" key="3">
    <source>
        <dbReference type="Proteomes" id="UP001199816"/>
    </source>
</evidence>
<gene>
    <name evidence="2" type="ORF">LQ567_12810</name>
</gene>
<dbReference type="InterPro" id="IPR000595">
    <property type="entry name" value="cNMP-bd_dom"/>
</dbReference>
<dbReference type="PROSITE" id="PS50042">
    <property type="entry name" value="CNMP_BINDING_3"/>
    <property type="match status" value="1"/>
</dbReference>
<reference evidence="2 3" key="1">
    <citation type="submission" date="2021-11" db="EMBL/GenBank/DDBJ databases">
        <title>Genomic of Niabella pedocola.</title>
        <authorList>
            <person name="Wu T."/>
        </authorList>
    </citation>
    <scope>NUCLEOTIDE SEQUENCE [LARGE SCALE GENOMIC DNA]</scope>
    <source>
        <strain evidence="2 3">JCM 31011</strain>
    </source>
</reference>
<evidence type="ECO:0000313" key="2">
    <source>
        <dbReference type="EMBL" id="MCD2423649.1"/>
    </source>
</evidence>
<dbReference type="Pfam" id="PF00027">
    <property type="entry name" value="cNMP_binding"/>
    <property type="match status" value="1"/>
</dbReference>
<comment type="caution">
    <text evidence="2">The sequence shown here is derived from an EMBL/GenBank/DDBJ whole genome shotgun (WGS) entry which is preliminary data.</text>
</comment>